<dbReference type="InterPro" id="IPR003284">
    <property type="entry name" value="Sal_SpvB"/>
</dbReference>
<keyword evidence="3" id="KW-0677">Repeat</keyword>
<evidence type="ECO:0000313" key="7">
    <source>
        <dbReference type="Proteomes" id="UP000002139"/>
    </source>
</evidence>
<dbReference type="EMBL" id="AM746676">
    <property type="protein sequence ID" value="CAN97997.1"/>
    <property type="molecule type" value="Genomic_DNA"/>
</dbReference>
<dbReference type="InterPro" id="IPR036844">
    <property type="entry name" value="Hint_dom_sf"/>
</dbReference>
<dbReference type="SUPFAM" id="SSF51294">
    <property type="entry name" value="Hedgehog/intein (Hint) domain"/>
    <property type="match status" value="1"/>
</dbReference>
<dbReference type="CDD" id="cd00081">
    <property type="entry name" value="Hint"/>
    <property type="match status" value="1"/>
</dbReference>
<comment type="subcellular location">
    <subcellularLocation>
        <location evidence="1">Secreted</location>
    </subcellularLocation>
</comment>
<dbReference type="InterPro" id="IPR056823">
    <property type="entry name" value="TEN-like_YD-shell"/>
</dbReference>
<dbReference type="InterPro" id="IPR050708">
    <property type="entry name" value="T6SS_VgrG/RHS"/>
</dbReference>
<dbReference type="GO" id="GO:0005576">
    <property type="term" value="C:extracellular region"/>
    <property type="evidence" value="ECO:0007669"/>
    <property type="project" value="UniProtKB-SubCell"/>
</dbReference>
<dbReference type="eggNOG" id="COG1372">
    <property type="taxonomic scope" value="Bacteria"/>
</dbReference>
<dbReference type="InterPro" id="IPR022045">
    <property type="entry name" value="TcdB_toxin_mid/N"/>
</dbReference>
<feature type="domain" description="Hint" evidence="5">
    <location>
        <begin position="2897"/>
        <end position="2995"/>
    </location>
</feature>
<dbReference type="Proteomes" id="UP000002139">
    <property type="component" value="Chromosome"/>
</dbReference>
<name>A9FBB8_SORC5</name>
<dbReference type="InterPro" id="IPR006530">
    <property type="entry name" value="YD"/>
</dbReference>
<gene>
    <name evidence="6" type="ordered locus">sce7826</name>
</gene>
<evidence type="ECO:0000313" key="6">
    <source>
        <dbReference type="EMBL" id="CAN97997.1"/>
    </source>
</evidence>
<protein>
    <submittedName>
        <fullName evidence="6">Conserved carbohydrate-binding protein, Rhs family</fullName>
    </submittedName>
</protein>
<sequence>MPLSPPGGGAALSSIPFQLPSDGVGGLSLGPRVDAPPVEDVGAPFGEMVVPDEARVVAFEGAVLEIPRGAVDEPVRITIRPLDQGEVRPMGRAMVNVTPGARAYRFGPHGLRFKKPVRLTLPYDEHAIPPGMTAQHVTGFYFDEALGQWERVARDGEAAKGKLASLTDNFTDFVNATLAMPDAPGTRSFDPNSIKGLALGSPFAAVTVVAPPEASSSGAARLSHAIEVPPGRNGIEPALAIAYDSEHRNGWLGVGWDLRLSSIEIDTRFGVPAYAAGEAPRYLLDGSELVQVEGGACGDPCLFRRRVEGRFDRIVRHGTGAASYFWEVTDKDGTTAVYGRDANARLDDPEPAPGQPRNVFRWYLDEVRDTFGNQMRVRYDREIEPGPPPRIEVHPERIEYTANASRGVEAAYAVDFVSEGGRPDVMLSGRPGFLEQTEKQLSRVDVRFGDVVVRSYALHYIDGDFGKRLLQAIAFHGRGARQAGGQVTVGEELYRHTFEYFTAPRTASGEVAAFAQAAEVWGQAKARSGLSRTEDSTAGGSASVGLGIGMFSISVGGGGFFGDETVRKSVFDLNGDGMPDFLEDSGDVGLNLLRAASGNHVTAASALGLFDRDLGLTDRSGWSVYAGLNVAALSGSVGYTRSSTEDEQIVTDINGDGYPDLVSGGPLGGVYAALNDRRGRFGSKQPWGALDTSGAPSGRPDLAQAARKDLHPADPLLRWIAPFEGDIRIGGALQKQEAGGDGVRVQIVRSGEEEPLFDDVLDGDELTPCLLGAHRCGGDVLTTHVAAGDRIYFRVSAAPAIDPERRVDTAADLISWSPSITYDVSEAQLAQAGPDGAPIHRFEYSHDHRLAGRPDVPWVAPADGSVRITGDLTKWATSDELWVEIVRERGSAAAESILAPQHVGAGAGGLGLGALLPEAIPVLAGDRLRFRVKAELPDDPARIAWSPVVRYEEYTRVDRATGAPRRGQVQCSAQPNGRTGCTLHNDGPGDGPLPLALIEQRAHVSMPVARWSHATRPRPWIAPSTGTARLEGLLLVPGTYTFTQPLTLVVQGVHRLLFKQAYSAPSAAGTAFPVDIDLEVQAGEPIFVTAFAQVPPTGAALNATIDGEPVSLGVFAPEAAASAGSEDPMAGGFHGWSVGFLDGDRAFSEADIAFPTLHPERGFTLAVPLPQGSAPVWGAAASEAFVGGSSVKPSIVGKVRRGDGQLGRLRSAETWNAEISANLGPLGAGYSFGSTTSDLDLIDINGDRLPDSVTREGAVLNTGRGFGPRDSWSLPEALRRIEHRAIRLEGSASVTVDSEIQTISKTTSEGRFEGYLHTQFRVGTSYGLSATHVDLVDVNGDGLVDQVTQDPQSGVMKVAFNLGHRFSGPAPLERARFEKSDFNAGTLRETLGDILSEFTDAAGVDAVRLEDTGANSVGVGVDATVAAAGAGYTYTTARTVVDFADVNGDGLPDKVMKDPEEPWFRVQLNLGSRFAPEESWPAGAWGVSIDPPEYAFMGGGDAVSFRRSESYEGSFKVDVCYFVCVGGSVFYSEGAGSSHLAFEDIDGDGLQDHVLKRDGDATVYARVNALGKTNLLRRVSRPLGGGIELDYRREGNLVVPSEGALGEMDRAPQVDMPSSQWVLSEVTVHDGVEGAPGVYGVHAYRTSFATHADGVYDREERVELGYGLVTTTALGEDGVTAMSSEDVEHLNHDVYRRGLVARSTLRDGDGLLYTVNEVDYAPPPQGLEPGMGWFFPRETERRSAFYEGTTDDPSAPHKSTRETRVFDELGNLIALHADGEADTPDDNVHQRVEYTEPGSAYIVKPELVETTDEQGRVLRRRTATYWPGTGALRTVTNVISGGKRADGTTYANAEATWSYVFDDFGNLETSTDPNNYKLTYSYDEVTHSYRTCASDSFGYRSNSVPNLLYGTVAQETDVNGHTMVHRVDDFGRLTEVWAPSDLAEDGEDAGPVGCTPTTVYDPEALVGEGEPTIGFEYALQPDQTAALPAWAKTSHKDVEHPGDPIVTMTFADGLGRVLQTKKDHERDTGTGTEVGMTVSGAVAFDALGRVVEQGQPGFSAEPDTAFVSLALLRPTLTRYDAVSRVREVAMPDTSALDGYARTAIEHDLVALEGRLLFQEMVIDANAKMRNTYRDVGGRIAAVEEFNRIQGVETRIVTRYQHSPLGELVRVTDARNNATTATYDSVGRMVTLVSPDAGRTEWRYDLVGNLRAKQTAELAAQGQLIRYEYDFNRLRKIDYPVTQDVVYTYGEPDDAGDEQGNRAARLVEETSAAGKRSFRYDRFGNTAELTSEFPRLREPHRGPYQATMKYVFDALGRMQELHFPGSGEEIVRYGYDRGGAVVSVVGENQRVNPQHPSEPRTTEYLRHIGYDEFGQRVRVVAGNGIETKYRYDESTRRMTEVNADHQSAQMRSMGRSPRPFQRLRYRYDLVGNIRELNNEVPFDESLGGAVMVARTQQRFAYDDLNQLTEASGIYQERGNEQQRYTLGVDYDVLGNATAKRQEVAQYGRVGGNNWQMQYPIRERTYRNDYRYTGPRPHAANQVDEYVPAESQPRLRELFYDANGNHKQWKYRGNLQRTLSWDEDNRLVSVSENGQEMSRALYDGAGERRVHLHRVAGEEETAYVDQHLVVRNGVIATKHLFAGETRIASKIDADYYQRPPVLYYHPDHLGSTQYVTDQDQALSQHVEYLPSGELWADQTDSRYQNRQPYLFTGKELDLSTGLYHYGARSYEPRLGVWMSPDPILDQYMRGAPNGGVYEPIHLGLYTYTRNNPLRFVDPTGMSETCAGGGCESYAGALDSEAQSVDPAATECTSGGCMSMSPTIAQLNDISRSQVARAHAEQISRADVPIETSLVDPIDLVGAGGGIKVLWKAGSRALTKLATRQTLAKAEALAARGAGGLCFAAGTPVQTEDGLRPIEKVRPGDVVWAQDEVTGEIALRRVVRTFVTPDQPVVEVVLEDDDGQAESIRSTVEHPFWTQRGWVGARQLTSRDRVLQRSGTWSRVVTVSETGESVTVYNFEVEQFHTYFVGERGVLVHNNSDIYAAARQAIGTVSGSLFKPLQCVQCASAMANALKARGIPGQVLQIRAKAGEFIASDLVKSGTTSITRNGYHEAVRVGDIVFDNFFPGGVPYQTYVDSLHAIGGVAIKAVGF</sequence>
<keyword evidence="4" id="KW-0843">Virulence</keyword>
<dbReference type="Pfam" id="PF25023">
    <property type="entry name" value="TEN_YD-shell"/>
    <property type="match status" value="1"/>
</dbReference>
<dbReference type="InterPro" id="IPR030934">
    <property type="entry name" value="Intein_C"/>
</dbReference>
<dbReference type="InterPro" id="IPR028910">
    <property type="entry name" value="Tox-PL-2_dom"/>
</dbReference>
<keyword evidence="2" id="KW-0964">Secreted</keyword>
<dbReference type="NCBIfam" id="TIGR03696">
    <property type="entry name" value="Rhs_assc_core"/>
    <property type="match status" value="1"/>
</dbReference>
<evidence type="ECO:0000256" key="2">
    <source>
        <dbReference type="ARBA" id="ARBA00022525"/>
    </source>
</evidence>
<dbReference type="Pfam" id="PF12256">
    <property type="entry name" value="TcdB_toxin_midN"/>
    <property type="match status" value="1"/>
</dbReference>
<dbReference type="Gene3D" id="2.60.220.30">
    <property type="match status" value="1"/>
</dbReference>
<dbReference type="Gene3D" id="2.180.10.10">
    <property type="entry name" value="RHS repeat-associated core"/>
    <property type="match status" value="2"/>
</dbReference>
<organism evidence="6 7">
    <name type="scientific">Sorangium cellulosum (strain So ce56)</name>
    <name type="common">Polyangium cellulosum (strain So ce56)</name>
    <dbReference type="NCBI Taxonomy" id="448385"/>
    <lineage>
        <taxon>Bacteria</taxon>
        <taxon>Pseudomonadati</taxon>
        <taxon>Myxococcota</taxon>
        <taxon>Polyangia</taxon>
        <taxon>Polyangiales</taxon>
        <taxon>Polyangiaceae</taxon>
        <taxon>Sorangium</taxon>
    </lineage>
</organism>
<dbReference type="eggNOG" id="COG3209">
    <property type="taxonomic scope" value="Bacteria"/>
</dbReference>
<dbReference type="SMART" id="SM00306">
    <property type="entry name" value="HintN"/>
    <property type="match status" value="1"/>
</dbReference>
<proteinExistence type="predicted"/>
<dbReference type="InterPro" id="IPR022385">
    <property type="entry name" value="Rhs_assc_core"/>
</dbReference>
<keyword evidence="7" id="KW-1185">Reference proteome</keyword>
<reference evidence="6 7" key="1">
    <citation type="journal article" date="2007" name="Nat. Biotechnol.">
        <title>Complete genome sequence of the myxobacterium Sorangium cellulosum.</title>
        <authorList>
            <person name="Schneiker S."/>
            <person name="Perlova O."/>
            <person name="Kaiser O."/>
            <person name="Gerth K."/>
            <person name="Alici A."/>
            <person name="Altmeyer M.O."/>
            <person name="Bartels D."/>
            <person name="Bekel T."/>
            <person name="Beyer S."/>
            <person name="Bode E."/>
            <person name="Bode H.B."/>
            <person name="Bolten C.J."/>
            <person name="Choudhuri J.V."/>
            <person name="Doss S."/>
            <person name="Elnakady Y.A."/>
            <person name="Frank B."/>
            <person name="Gaigalat L."/>
            <person name="Goesmann A."/>
            <person name="Groeger C."/>
            <person name="Gross F."/>
            <person name="Jelsbak L."/>
            <person name="Jelsbak L."/>
            <person name="Kalinowski J."/>
            <person name="Kegler C."/>
            <person name="Knauber T."/>
            <person name="Konietzny S."/>
            <person name="Kopp M."/>
            <person name="Krause L."/>
            <person name="Krug D."/>
            <person name="Linke B."/>
            <person name="Mahmud T."/>
            <person name="Martinez-Arias R."/>
            <person name="McHardy A.C."/>
            <person name="Merai M."/>
            <person name="Meyer F."/>
            <person name="Mormann S."/>
            <person name="Munoz-Dorado J."/>
            <person name="Perez J."/>
            <person name="Pradella S."/>
            <person name="Rachid S."/>
            <person name="Raddatz G."/>
            <person name="Rosenau F."/>
            <person name="Rueckert C."/>
            <person name="Sasse F."/>
            <person name="Scharfe M."/>
            <person name="Schuster S.C."/>
            <person name="Suen G."/>
            <person name="Treuner-Lange A."/>
            <person name="Velicer G.J."/>
            <person name="Vorholter F.-J."/>
            <person name="Weissman K.J."/>
            <person name="Welch R.D."/>
            <person name="Wenzel S.C."/>
            <person name="Whitworth D.E."/>
            <person name="Wilhelm S."/>
            <person name="Wittmann C."/>
            <person name="Bloecker H."/>
            <person name="Puehler A."/>
            <person name="Mueller R."/>
        </authorList>
    </citation>
    <scope>NUCLEOTIDE SEQUENCE [LARGE SCALE GENOMIC DNA]</scope>
    <source>
        <strain evidence="7">So ce56</strain>
    </source>
</reference>
<dbReference type="Gene3D" id="2.170.16.10">
    <property type="entry name" value="Hedgehog/Intein (Hint) domain"/>
    <property type="match status" value="1"/>
</dbReference>
<dbReference type="Pfam" id="PF07591">
    <property type="entry name" value="PT-HINT"/>
    <property type="match status" value="1"/>
</dbReference>
<dbReference type="BioCyc" id="SCEL448385:SCE_RS40075-MONOMER"/>
<dbReference type="InterPro" id="IPR003587">
    <property type="entry name" value="Hint_dom_N"/>
</dbReference>
<dbReference type="PANTHER" id="PTHR32305:SF15">
    <property type="entry name" value="PROTEIN RHSA-RELATED"/>
    <property type="match status" value="1"/>
</dbReference>
<evidence type="ECO:0000256" key="3">
    <source>
        <dbReference type="ARBA" id="ARBA00022737"/>
    </source>
</evidence>
<evidence type="ECO:0000259" key="5">
    <source>
        <dbReference type="SMART" id="SM00306"/>
    </source>
</evidence>
<evidence type="ECO:0000256" key="1">
    <source>
        <dbReference type="ARBA" id="ARBA00004613"/>
    </source>
</evidence>
<dbReference type="SUPFAM" id="SSF69318">
    <property type="entry name" value="Integrin alpha N-terminal domain"/>
    <property type="match status" value="2"/>
</dbReference>
<dbReference type="InterPro" id="IPR028994">
    <property type="entry name" value="Integrin_alpha_N"/>
</dbReference>
<dbReference type="PANTHER" id="PTHR32305">
    <property type="match status" value="1"/>
</dbReference>
<dbReference type="KEGG" id="scl:sce7826"/>
<dbReference type="Pfam" id="PF15643">
    <property type="entry name" value="Tox-PL-2"/>
    <property type="match status" value="1"/>
</dbReference>
<dbReference type="NCBIfam" id="TIGR01643">
    <property type="entry name" value="YD_repeat_2x"/>
    <property type="match status" value="1"/>
</dbReference>
<dbReference type="STRING" id="448385.sce7826"/>
<accession>A9FBB8</accession>
<dbReference type="HOGENOM" id="CLU_000302_0_0_7"/>
<evidence type="ECO:0000256" key="4">
    <source>
        <dbReference type="ARBA" id="ARBA00023026"/>
    </source>
</evidence>
<dbReference type="GO" id="GO:0005737">
    <property type="term" value="C:cytoplasm"/>
    <property type="evidence" value="ECO:0007669"/>
    <property type="project" value="InterPro"/>
</dbReference>
<dbReference type="Pfam" id="PF03534">
    <property type="entry name" value="SpvB"/>
    <property type="match status" value="1"/>
</dbReference>
<dbReference type="PROSITE" id="PS50818">
    <property type="entry name" value="INTEIN_C_TER"/>
    <property type="match status" value="1"/>
</dbReference>